<sequence>MRACMARRGMLGLRSLVRARSVPSLCVDGRAGDVDEDDDEVGCELRARSVEAGEDGWRRREDTLGMARIFDLRSRLGSLGGRRCIPSTLTEVRETIGRAIYGMAGCLRMTEQLHATR</sequence>
<proteinExistence type="predicted"/>
<reference evidence="1 2" key="1">
    <citation type="submission" date="2015-04" db="EMBL/GenBank/DDBJ databases">
        <title>Complete genome sequence of Schizopora paradoxa KUC8140, a cosmopolitan wood degrader in East Asia.</title>
        <authorList>
            <consortium name="DOE Joint Genome Institute"/>
            <person name="Min B."/>
            <person name="Park H."/>
            <person name="Jang Y."/>
            <person name="Kim J.-J."/>
            <person name="Kim K.H."/>
            <person name="Pangilinan J."/>
            <person name="Lipzen A."/>
            <person name="Riley R."/>
            <person name="Grigoriev I.V."/>
            <person name="Spatafora J.W."/>
            <person name="Choi I.-G."/>
        </authorList>
    </citation>
    <scope>NUCLEOTIDE SEQUENCE [LARGE SCALE GENOMIC DNA]</scope>
    <source>
        <strain evidence="1 2">KUC8140</strain>
    </source>
</reference>
<organism evidence="1 2">
    <name type="scientific">Schizopora paradoxa</name>
    <dbReference type="NCBI Taxonomy" id="27342"/>
    <lineage>
        <taxon>Eukaryota</taxon>
        <taxon>Fungi</taxon>
        <taxon>Dikarya</taxon>
        <taxon>Basidiomycota</taxon>
        <taxon>Agaricomycotina</taxon>
        <taxon>Agaricomycetes</taxon>
        <taxon>Hymenochaetales</taxon>
        <taxon>Schizoporaceae</taxon>
        <taxon>Schizopora</taxon>
    </lineage>
</organism>
<keyword evidence="2" id="KW-1185">Reference proteome</keyword>
<dbReference type="Proteomes" id="UP000053477">
    <property type="component" value="Unassembled WGS sequence"/>
</dbReference>
<evidence type="ECO:0000313" key="2">
    <source>
        <dbReference type="Proteomes" id="UP000053477"/>
    </source>
</evidence>
<dbReference type="EMBL" id="KQ086456">
    <property type="protein sequence ID" value="KLO04702.1"/>
    <property type="molecule type" value="Genomic_DNA"/>
</dbReference>
<dbReference type="AlphaFoldDB" id="A0A0H2R0B5"/>
<protein>
    <submittedName>
        <fullName evidence="1">Uncharacterized protein</fullName>
    </submittedName>
</protein>
<evidence type="ECO:0000313" key="1">
    <source>
        <dbReference type="EMBL" id="KLO04702.1"/>
    </source>
</evidence>
<accession>A0A0H2R0B5</accession>
<dbReference type="InParanoid" id="A0A0H2R0B5"/>
<gene>
    <name evidence="1" type="ORF">SCHPADRAFT_747271</name>
</gene>
<name>A0A0H2R0B5_9AGAM</name>